<dbReference type="AlphaFoldDB" id="A0A386HMG4"/>
<dbReference type="InterPro" id="IPR055235">
    <property type="entry name" value="ASD1_cat"/>
</dbReference>
<keyword evidence="4" id="KW-1185">Reference proteome</keyword>
<accession>A0A386HMG4</accession>
<dbReference type="PANTHER" id="PTHR43576:SF3">
    <property type="entry name" value="ALPHA-L-ARABINOFURANOSIDASE C"/>
    <property type="match status" value="1"/>
</dbReference>
<dbReference type="EMBL" id="CP032489">
    <property type="protein sequence ID" value="AYD47088.1"/>
    <property type="molecule type" value="Genomic_DNA"/>
</dbReference>
<dbReference type="Gene3D" id="3.20.20.80">
    <property type="entry name" value="Glycosidases"/>
    <property type="match status" value="1"/>
</dbReference>
<dbReference type="SUPFAM" id="SSF51445">
    <property type="entry name" value="(Trans)glycosidases"/>
    <property type="match status" value="1"/>
</dbReference>
<evidence type="ECO:0000256" key="1">
    <source>
        <dbReference type="SAM" id="Phobius"/>
    </source>
</evidence>
<keyword evidence="1" id="KW-1133">Transmembrane helix</keyword>
<protein>
    <submittedName>
        <fullName evidence="3">Alpha-L-arabinofuranosidase</fullName>
    </submittedName>
</protein>
<dbReference type="Gene3D" id="2.60.40.1180">
    <property type="entry name" value="Golgi alpha-mannosidase II"/>
    <property type="match status" value="1"/>
</dbReference>
<name>A0A386HMG4_9BACT</name>
<dbReference type="KEGG" id="ark:D6B99_05355"/>
<organism evidence="3 4">
    <name type="scientific">Arachidicoccus soli</name>
    <dbReference type="NCBI Taxonomy" id="2341117"/>
    <lineage>
        <taxon>Bacteria</taxon>
        <taxon>Pseudomonadati</taxon>
        <taxon>Bacteroidota</taxon>
        <taxon>Chitinophagia</taxon>
        <taxon>Chitinophagales</taxon>
        <taxon>Chitinophagaceae</taxon>
        <taxon>Arachidicoccus</taxon>
    </lineage>
</organism>
<keyword evidence="1" id="KW-0472">Membrane</keyword>
<dbReference type="Proteomes" id="UP000266118">
    <property type="component" value="Chromosome"/>
</dbReference>
<keyword evidence="1" id="KW-0812">Transmembrane</keyword>
<dbReference type="GO" id="GO:0000272">
    <property type="term" value="P:polysaccharide catabolic process"/>
    <property type="evidence" value="ECO:0007669"/>
    <property type="project" value="TreeGrafter"/>
</dbReference>
<reference evidence="3 4" key="1">
    <citation type="submission" date="2018-09" db="EMBL/GenBank/DDBJ databases">
        <title>Arachidicoccus sp. nov., a bacterium isolated from soil.</title>
        <authorList>
            <person name="Weon H.-Y."/>
            <person name="Kwon S.-W."/>
            <person name="Lee S.A."/>
        </authorList>
    </citation>
    <scope>NUCLEOTIDE SEQUENCE [LARGE SCALE GENOMIC DNA]</scope>
    <source>
        <strain evidence="3 4">KIS59-12</strain>
    </source>
</reference>
<evidence type="ECO:0000259" key="2">
    <source>
        <dbReference type="Pfam" id="PF22848"/>
    </source>
</evidence>
<dbReference type="PANTHER" id="PTHR43576">
    <property type="entry name" value="ALPHA-L-ARABINOFURANOSIDASE C-RELATED"/>
    <property type="match status" value="1"/>
</dbReference>
<dbReference type="OrthoDB" id="9758333at2"/>
<dbReference type="InterPro" id="IPR017853">
    <property type="entry name" value="GH"/>
</dbReference>
<sequence length="595" mass="64139">MLQKKNYINNTFYGRLITTSCLIFAIVLLMSCSKSGGTLSSPPDTNGRDTATITPPNDPAFASTIGFFGSSWVAKTFTAPTYNLVTASSNAPGAYVTVDMSNVITKVSKNVFGNNSLLWMGQVVDQANLMGYIKDLSPNIIRGPGGSTSDIYFWNQSSAAPIDAPDSIYQNNGSSPVSAGYWFGKNTQSWTFSIDNYYQLLQKTNSNGLLTINYGYARYGTSNNPVATAAHLAADWVRYDNGRTKYWEIGNECYGNWEAGYKIDVSKNKDGQPAIVTGNLYGTHFKIFADSMRAAAAETGKTIYIGAVLLDAPAPSWADNTNQTWNQGVLTTAGSAADFFIIHDYFTAYNTNSSASDIFASATSIPNAAMTYVKSQLSTYGVATKPIAMTEWNIDAVGSKQMVSNIAGLHAVVTLGEFIKNQFGEASRWDLANAWSNGDDMGMFNNSEGDAEPGASEWNPRPAFYYMYFFQKYFGDRMVNSTVTGDASVLSYASSFSSGESGVVLVNESSTLKNISVSLKNFIAGTRYYWYTLNGGSDNNSFSGQVYINGVAPSGSTGGPLTYSAIKANAAVISGNINISLPPYSATFLVAENKK</sequence>
<feature type="domain" description="Alpha-L-arabinofuranosidase 1 catalytic" evidence="2">
    <location>
        <begin position="133"/>
        <end position="308"/>
    </location>
</feature>
<evidence type="ECO:0000313" key="3">
    <source>
        <dbReference type="EMBL" id="AYD47088.1"/>
    </source>
</evidence>
<dbReference type="Pfam" id="PF22848">
    <property type="entry name" value="ASD1_dom"/>
    <property type="match status" value="1"/>
</dbReference>
<evidence type="ECO:0000313" key="4">
    <source>
        <dbReference type="Proteomes" id="UP000266118"/>
    </source>
</evidence>
<dbReference type="PROSITE" id="PS51257">
    <property type="entry name" value="PROKAR_LIPOPROTEIN"/>
    <property type="match status" value="1"/>
</dbReference>
<proteinExistence type="predicted"/>
<dbReference type="RefSeq" id="WP_119985829.1">
    <property type="nucleotide sequence ID" value="NZ_CP032489.1"/>
</dbReference>
<dbReference type="InterPro" id="IPR013780">
    <property type="entry name" value="Glyco_hydro_b"/>
</dbReference>
<feature type="transmembrane region" description="Helical" evidence="1">
    <location>
        <begin position="12"/>
        <end position="31"/>
    </location>
</feature>
<gene>
    <name evidence="3" type="ORF">D6B99_05355</name>
</gene>